<protein>
    <submittedName>
        <fullName evidence="1">Family 2 glycosyl transferase</fullName>
    </submittedName>
</protein>
<proteinExistence type="predicted"/>
<reference evidence="1 2" key="1">
    <citation type="journal article" date="2015" name="Nature">
        <title>rRNA introns, odd ribosomes, and small enigmatic genomes across a large radiation of phyla.</title>
        <authorList>
            <person name="Brown C.T."/>
            <person name="Hug L.A."/>
            <person name="Thomas B.C."/>
            <person name="Sharon I."/>
            <person name="Castelle C.J."/>
            <person name="Singh A."/>
            <person name="Wilkins M.J."/>
            <person name="Williams K.H."/>
            <person name="Banfield J.F."/>
        </authorList>
    </citation>
    <scope>NUCLEOTIDE SEQUENCE [LARGE SCALE GENOMIC DNA]</scope>
</reference>
<name>A0A0G0IT02_9BACT</name>
<keyword evidence="1" id="KW-0808">Transferase</keyword>
<dbReference type="AlphaFoldDB" id="A0A0G0IT02"/>
<dbReference type="Gene3D" id="3.90.550.10">
    <property type="entry name" value="Spore Coat Polysaccharide Biosynthesis Protein SpsA, Chain A"/>
    <property type="match status" value="1"/>
</dbReference>
<evidence type="ECO:0000313" key="2">
    <source>
        <dbReference type="Proteomes" id="UP000034849"/>
    </source>
</evidence>
<dbReference type="Proteomes" id="UP000034849">
    <property type="component" value="Unassembled WGS sequence"/>
</dbReference>
<evidence type="ECO:0000313" key="1">
    <source>
        <dbReference type="EMBL" id="KKQ27284.1"/>
    </source>
</evidence>
<accession>A0A0G0IT02</accession>
<dbReference type="STRING" id="1619046.US42_C0011G0022"/>
<sequence>MLKNLVINFMKDINIVFLNYLMKDDILRAVDSVLADIKNCPYSVQVTVADNSENRDGIKDDLAAKFGQVKYINCGGNVGFGKGNSIGFKSMPARYYFALNRDTIVPENSKVIERIIKFMDDHPKIGCIGPKLLNMDGSLQYSCYRFDFASLLIKPLKQINFDQKYKWVRKHSDKLLMKDFDHNETRPVDWVLGAAMVVRQEVVDEIGWFDDRYFMYLEDCDWCRRMWEAHWPVYYVHDIVIKHVHARESAKVPGIIKALFKNKLARIHLQSWFKYLLKWRGKQI</sequence>
<gene>
    <name evidence="1" type="ORF">US42_C0011G0022</name>
</gene>
<comment type="caution">
    <text evidence="1">The sequence shown here is derived from an EMBL/GenBank/DDBJ whole genome shotgun (WGS) entry which is preliminary data.</text>
</comment>
<dbReference type="InterPro" id="IPR029044">
    <property type="entry name" value="Nucleotide-diphossugar_trans"/>
</dbReference>
<dbReference type="SUPFAM" id="SSF53448">
    <property type="entry name" value="Nucleotide-diphospho-sugar transferases"/>
    <property type="match status" value="1"/>
</dbReference>
<dbReference type="PANTHER" id="PTHR43179:SF7">
    <property type="entry name" value="RHAMNOSYLTRANSFERASE WBBL"/>
    <property type="match status" value="1"/>
</dbReference>
<dbReference type="Pfam" id="PF13641">
    <property type="entry name" value="Glyco_tranf_2_3"/>
    <property type="match status" value="1"/>
</dbReference>
<dbReference type="EMBL" id="LBSX01000011">
    <property type="protein sequence ID" value="KKQ27284.1"/>
    <property type="molecule type" value="Genomic_DNA"/>
</dbReference>
<dbReference type="PANTHER" id="PTHR43179">
    <property type="entry name" value="RHAMNOSYLTRANSFERASE WBBL"/>
    <property type="match status" value="1"/>
</dbReference>
<organism evidence="1 2">
    <name type="scientific">Candidatus Magasanikbacteria bacterium GW2011_GWC2_37_14</name>
    <dbReference type="NCBI Taxonomy" id="1619046"/>
    <lineage>
        <taxon>Bacteria</taxon>
        <taxon>Candidatus Magasanikiibacteriota</taxon>
    </lineage>
</organism>
<dbReference type="GO" id="GO:0016740">
    <property type="term" value="F:transferase activity"/>
    <property type="evidence" value="ECO:0007669"/>
    <property type="project" value="UniProtKB-KW"/>
</dbReference>